<dbReference type="Proteomes" id="UP000289340">
    <property type="component" value="Chromosome 12"/>
</dbReference>
<dbReference type="PANTHER" id="PTHR45085:SF3">
    <property type="entry name" value="S-ADENOSYL-L-METHIONINE-DEPENDENT METHYLTRANSFERASES SUPERFAMILY PROTEIN"/>
    <property type="match status" value="1"/>
</dbReference>
<dbReference type="PANTHER" id="PTHR45085">
    <property type="entry name" value="F21J9.14"/>
    <property type="match status" value="1"/>
</dbReference>
<dbReference type="Gene3D" id="3.40.50.150">
    <property type="entry name" value="Vaccinia Virus protein VP39"/>
    <property type="match status" value="1"/>
</dbReference>
<reference evidence="3 4" key="1">
    <citation type="submission" date="2018-09" db="EMBL/GenBank/DDBJ databases">
        <title>A high-quality reference genome of wild soybean provides a powerful tool to mine soybean genomes.</title>
        <authorList>
            <person name="Xie M."/>
            <person name="Chung C.Y.L."/>
            <person name="Li M.-W."/>
            <person name="Wong F.-L."/>
            <person name="Chan T.-F."/>
            <person name="Lam H.-M."/>
        </authorList>
    </citation>
    <scope>NUCLEOTIDE SEQUENCE [LARGE SCALE GENOMIC DNA]</scope>
    <source>
        <strain evidence="4">cv. W05</strain>
        <tissue evidence="3">Hypocotyl of etiolated seedlings</tissue>
    </source>
</reference>
<feature type="transmembrane region" description="Helical" evidence="1">
    <location>
        <begin position="33"/>
        <end position="50"/>
    </location>
</feature>
<evidence type="ECO:0000259" key="2">
    <source>
        <dbReference type="Pfam" id="PF08241"/>
    </source>
</evidence>
<keyword evidence="1" id="KW-0472">Membrane</keyword>
<organism evidence="3 4">
    <name type="scientific">Glycine soja</name>
    <name type="common">Wild soybean</name>
    <dbReference type="NCBI Taxonomy" id="3848"/>
    <lineage>
        <taxon>Eukaryota</taxon>
        <taxon>Viridiplantae</taxon>
        <taxon>Streptophyta</taxon>
        <taxon>Embryophyta</taxon>
        <taxon>Tracheophyta</taxon>
        <taxon>Spermatophyta</taxon>
        <taxon>Magnoliopsida</taxon>
        <taxon>eudicotyledons</taxon>
        <taxon>Gunneridae</taxon>
        <taxon>Pentapetalae</taxon>
        <taxon>rosids</taxon>
        <taxon>fabids</taxon>
        <taxon>Fabales</taxon>
        <taxon>Fabaceae</taxon>
        <taxon>Papilionoideae</taxon>
        <taxon>50 kb inversion clade</taxon>
        <taxon>NPAAA clade</taxon>
        <taxon>indigoferoid/millettioid clade</taxon>
        <taxon>Phaseoleae</taxon>
        <taxon>Glycine</taxon>
        <taxon>Glycine subgen. Soja</taxon>
    </lineage>
</organism>
<evidence type="ECO:0000313" key="3">
    <source>
        <dbReference type="EMBL" id="RZB75232.1"/>
    </source>
</evidence>
<dbReference type="Gramene" id="XM_028337316.1">
    <property type="protein sequence ID" value="XP_028193117.1"/>
    <property type="gene ID" value="LOC114378669"/>
</dbReference>
<dbReference type="SUPFAM" id="SSF53335">
    <property type="entry name" value="S-adenosyl-L-methionine-dependent methyltransferases"/>
    <property type="match status" value="1"/>
</dbReference>
<dbReference type="SMR" id="A0A445HNS5"/>
<evidence type="ECO:0000313" key="4">
    <source>
        <dbReference type="Proteomes" id="UP000289340"/>
    </source>
</evidence>
<dbReference type="InterPro" id="IPR013216">
    <property type="entry name" value="Methyltransf_11"/>
</dbReference>
<comment type="caution">
    <text evidence="3">The sequence shown here is derived from an EMBL/GenBank/DDBJ whole genome shotgun (WGS) entry which is preliminary data.</text>
</comment>
<dbReference type="Pfam" id="PF08241">
    <property type="entry name" value="Methyltransf_11"/>
    <property type="match status" value="1"/>
</dbReference>
<gene>
    <name evidence="3" type="ORF">D0Y65_033914</name>
</gene>
<accession>A0A445HNS5</accession>
<keyword evidence="1" id="KW-0812">Transmembrane</keyword>
<name>A0A445HNS5_GLYSO</name>
<dbReference type="InterPro" id="IPR029063">
    <property type="entry name" value="SAM-dependent_MTases_sf"/>
</dbReference>
<keyword evidence="4" id="KW-1185">Reference proteome</keyword>
<keyword evidence="1" id="KW-1133">Transmembrane helix</keyword>
<feature type="domain" description="Methyltransferase type 11" evidence="2">
    <location>
        <begin position="132"/>
        <end position="212"/>
    </location>
</feature>
<sequence length="260" mass="29089">MRWRAEKEMMKRSGKHEAEGGEDILIDRFLKRLSFVAIAVASLTLLFLLLRTPDTCVPHHAPRKPHLRFPKSTCDFSSTRPHVPAEKRALRIQSTRLWTAKVLSFSLLFRDHLLPLLLSAASSNNYNHSRVLCVSAGAGHEVAALRRLGIDDVTGVEILESPPLVRRADPHNLPFFDGAFDLAFTARFDEALFPARFAAEMERVVRPGGACFLLVAESGEDEVRQVVELFRNSRLVGSSNVSLTGMRMTSVILRTRENSS</sequence>
<protein>
    <recommendedName>
        <fullName evidence="2">Methyltransferase type 11 domain-containing protein</fullName>
    </recommendedName>
</protein>
<dbReference type="EMBL" id="QZWG01000012">
    <property type="protein sequence ID" value="RZB75232.1"/>
    <property type="molecule type" value="Genomic_DNA"/>
</dbReference>
<dbReference type="CDD" id="cd02440">
    <property type="entry name" value="AdoMet_MTases"/>
    <property type="match status" value="1"/>
</dbReference>
<dbReference type="GO" id="GO:0008757">
    <property type="term" value="F:S-adenosylmethionine-dependent methyltransferase activity"/>
    <property type="evidence" value="ECO:0007669"/>
    <property type="project" value="InterPro"/>
</dbReference>
<evidence type="ECO:0000256" key="1">
    <source>
        <dbReference type="SAM" id="Phobius"/>
    </source>
</evidence>
<proteinExistence type="predicted"/>
<dbReference type="AlphaFoldDB" id="A0A445HNS5"/>